<reference evidence="1 2" key="1">
    <citation type="submission" date="2013-09" db="EMBL/GenBank/DDBJ databases">
        <title>Corchorus capsularis genome sequencing.</title>
        <authorList>
            <person name="Alam M."/>
            <person name="Haque M.S."/>
            <person name="Islam M.S."/>
            <person name="Emdad E.M."/>
            <person name="Islam M.M."/>
            <person name="Ahmed B."/>
            <person name="Halim A."/>
            <person name="Hossen Q.M.M."/>
            <person name="Hossain M.Z."/>
            <person name="Ahmed R."/>
            <person name="Khan M.M."/>
            <person name="Islam R."/>
            <person name="Rashid M.M."/>
            <person name="Khan S.A."/>
            <person name="Rahman M.S."/>
            <person name="Alam M."/>
        </authorList>
    </citation>
    <scope>NUCLEOTIDE SEQUENCE [LARGE SCALE GENOMIC DNA]</scope>
    <source>
        <strain evidence="2">cv. CVL-1</strain>
        <tissue evidence="1">Whole seedling</tissue>
    </source>
</reference>
<evidence type="ECO:0000313" key="2">
    <source>
        <dbReference type="Proteomes" id="UP000188268"/>
    </source>
</evidence>
<proteinExistence type="predicted"/>
<keyword evidence="2" id="KW-1185">Reference proteome</keyword>
<organism evidence="1 2">
    <name type="scientific">Corchorus capsularis</name>
    <name type="common">Jute</name>
    <dbReference type="NCBI Taxonomy" id="210143"/>
    <lineage>
        <taxon>Eukaryota</taxon>
        <taxon>Viridiplantae</taxon>
        <taxon>Streptophyta</taxon>
        <taxon>Embryophyta</taxon>
        <taxon>Tracheophyta</taxon>
        <taxon>Spermatophyta</taxon>
        <taxon>Magnoliopsida</taxon>
        <taxon>eudicotyledons</taxon>
        <taxon>Gunneridae</taxon>
        <taxon>Pentapetalae</taxon>
        <taxon>rosids</taxon>
        <taxon>malvids</taxon>
        <taxon>Malvales</taxon>
        <taxon>Malvaceae</taxon>
        <taxon>Grewioideae</taxon>
        <taxon>Apeibeae</taxon>
        <taxon>Corchorus</taxon>
    </lineage>
</organism>
<comment type="caution">
    <text evidence="1">The sequence shown here is derived from an EMBL/GenBank/DDBJ whole genome shotgun (WGS) entry which is preliminary data.</text>
</comment>
<evidence type="ECO:0000313" key="1">
    <source>
        <dbReference type="EMBL" id="OMP07223.1"/>
    </source>
</evidence>
<dbReference type="AlphaFoldDB" id="A0A1R3KJE5"/>
<dbReference type="Gramene" id="OMP07223">
    <property type="protein sequence ID" value="OMP07223"/>
    <property type="gene ID" value="CCACVL1_01343"/>
</dbReference>
<sequence length="269" mass="29987">MAGRPGKCADRWALHGRILPLFVQNVELIDNHVSEVGRRDTDAHESGEIVEFKRVGYRNEASRTCVKFKRLVVRGEVAEIFDTQLRQDVWRVERFLRSLSSSISARKIGRCIVDSVTNPSPVAALAFLDDAWVFGDDVRVQTDCATHVQRVHDVHDSPQSNAISIVTPTIVQCVRNEPRRGGDDRGTGNVFREVLNVDVRNDSHASAIGKLEWRAVDDGLVVIVARLKVRLVRAAMPVTYTFPRNDYAKTVLNCIDGGGAYAATRRAAR</sequence>
<protein>
    <submittedName>
        <fullName evidence="1">HC-Pro</fullName>
    </submittedName>
</protein>
<gene>
    <name evidence="1" type="ORF">CCACVL1_01343</name>
</gene>
<dbReference type="Proteomes" id="UP000188268">
    <property type="component" value="Unassembled WGS sequence"/>
</dbReference>
<accession>A0A1R3KJE5</accession>
<dbReference type="EMBL" id="AWWV01004565">
    <property type="protein sequence ID" value="OMP07223.1"/>
    <property type="molecule type" value="Genomic_DNA"/>
</dbReference>
<name>A0A1R3KJE5_COCAP</name>